<evidence type="ECO:0000313" key="1">
    <source>
        <dbReference type="EMBL" id="JAH75462.1"/>
    </source>
</evidence>
<reference evidence="1" key="1">
    <citation type="submission" date="2014-11" db="EMBL/GenBank/DDBJ databases">
        <authorList>
            <person name="Amaro Gonzalez C."/>
        </authorList>
    </citation>
    <scope>NUCLEOTIDE SEQUENCE</scope>
</reference>
<accession>A0A0E9VBN3</accession>
<organism evidence="1">
    <name type="scientific">Anguilla anguilla</name>
    <name type="common">European freshwater eel</name>
    <name type="synonym">Muraena anguilla</name>
    <dbReference type="NCBI Taxonomy" id="7936"/>
    <lineage>
        <taxon>Eukaryota</taxon>
        <taxon>Metazoa</taxon>
        <taxon>Chordata</taxon>
        <taxon>Craniata</taxon>
        <taxon>Vertebrata</taxon>
        <taxon>Euteleostomi</taxon>
        <taxon>Actinopterygii</taxon>
        <taxon>Neopterygii</taxon>
        <taxon>Teleostei</taxon>
        <taxon>Anguilliformes</taxon>
        <taxon>Anguillidae</taxon>
        <taxon>Anguilla</taxon>
    </lineage>
</organism>
<name>A0A0E9VBN3_ANGAN</name>
<protein>
    <submittedName>
        <fullName evidence="1">Uncharacterized protein</fullName>
    </submittedName>
</protein>
<proteinExistence type="predicted"/>
<dbReference type="AlphaFoldDB" id="A0A0E9VBN3"/>
<dbReference type="EMBL" id="GBXM01033115">
    <property type="protein sequence ID" value="JAH75462.1"/>
    <property type="molecule type" value="Transcribed_RNA"/>
</dbReference>
<reference evidence="1" key="2">
    <citation type="journal article" date="2015" name="Fish Shellfish Immunol.">
        <title>Early steps in the European eel (Anguilla anguilla)-Vibrio vulnificus interaction in the gills: Role of the RtxA13 toxin.</title>
        <authorList>
            <person name="Callol A."/>
            <person name="Pajuelo D."/>
            <person name="Ebbesson L."/>
            <person name="Teles M."/>
            <person name="MacKenzie S."/>
            <person name="Amaro C."/>
        </authorList>
    </citation>
    <scope>NUCLEOTIDE SEQUENCE</scope>
</reference>
<sequence>MNNGADRVQQCLRSVMPALSLKGLFVTSQSSR</sequence>